<dbReference type="InterPro" id="IPR027417">
    <property type="entry name" value="P-loop_NTPase"/>
</dbReference>
<dbReference type="InterPro" id="IPR044974">
    <property type="entry name" value="Disease_R_plants"/>
</dbReference>
<feature type="domain" description="Disease resistance protein winged helix" evidence="9">
    <location>
        <begin position="431"/>
        <end position="505"/>
    </location>
</feature>
<evidence type="ECO:0000256" key="6">
    <source>
        <dbReference type="ARBA" id="ARBA00023054"/>
    </source>
</evidence>
<evidence type="ECO:0000256" key="2">
    <source>
        <dbReference type="ARBA" id="ARBA00022614"/>
    </source>
</evidence>
<dbReference type="InterPro" id="IPR002182">
    <property type="entry name" value="NB-ARC"/>
</dbReference>
<dbReference type="Gene3D" id="1.20.5.4130">
    <property type="match status" value="1"/>
</dbReference>
<evidence type="ECO:0000259" key="9">
    <source>
        <dbReference type="Pfam" id="PF23559"/>
    </source>
</evidence>
<dbReference type="GO" id="GO:0043531">
    <property type="term" value="F:ADP binding"/>
    <property type="evidence" value="ECO:0007669"/>
    <property type="project" value="InterPro"/>
</dbReference>
<dbReference type="InterPro" id="IPR058922">
    <property type="entry name" value="WHD_DRP"/>
</dbReference>
<gene>
    <name evidence="11" type="ORF">C2845_PM05G17310</name>
</gene>
<dbReference type="Gene3D" id="3.80.10.10">
    <property type="entry name" value="Ribonuclease Inhibitor"/>
    <property type="match status" value="1"/>
</dbReference>
<dbReference type="InterPro" id="IPR055414">
    <property type="entry name" value="LRR_R13L4/SHOC2-like"/>
</dbReference>
<dbReference type="Pfam" id="PF23559">
    <property type="entry name" value="WHD_DRP"/>
    <property type="match status" value="1"/>
</dbReference>
<dbReference type="PANTHER" id="PTHR23155">
    <property type="entry name" value="DISEASE RESISTANCE PROTEIN RP"/>
    <property type="match status" value="1"/>
</dbReference>
<comment type="caution">
    <text evidence="11">The sequence shown here is derived from an EMBL/GenBank/DDBJ whole genome shotgun (WGS) entry which is preliminary data.</text>
</comment>
<dbReference type="Gene3D" id="1.10.10.10">
    <property type="entry name" value="Winged helix-like DNA-binding domain superfamily/Winged helix DNA-binding domain"/>
    <property type="match status" value="1"/>
</dbReference>
<dbReference type="CDD" id="cd14798">
    <property type="entry name" value="RX-CC_like"/>
    <property type="match status" value="1"/>
</dbReference>
<dbReference type="InterPro" id="IPR032675">
    <property type="entry name" value="LRR_dom_sf"/>
</dbReference>
<keyword evidence="2" id="KW-0433">Leucine-rich repeat</keyword>
<organism evidence="11 12">
    <name type="scientific">Panicum miliaceum</name>
    <name type="common">Proso millet</name>
    <name type="synonym">Broomcorn millet</name>
    <dbReference type="NCBI Taxonomy" id="4540"/>
    <lineage>
        <taxon>Eukaryota</taxon>
        <taxon>Viridiplantae</taxon>
        <taxon>Streptophyta</taxon>
        <taxon>Embryophyta</taxon>
        <taxon>Tracheophyta</taxon>
        <taxon>Spermatophyta</taxon>
        <taxon>Magnoliopsida</taxon>
        <taxon>Liliopsida</taxon>
        <taxon>Poales</taxon>
        <taxon>Poaceae</taxon>
        <taxon>PACMAD clade</taxon>
        <taxon>Panicoideae</taxon>
        <taxon>Panicodae</taxon>
        <taxon>Paniceae</taxon>
        <taxon>Panicinae</taxon>
        <taxon>Panicum</taxon>
        <taxon>Panicum sect. Panicum</taxon>
    </lineage>
</organism>
<dbReference type="Proteomes" id="UP000275267">
    <property type="component" value="Unassembled WGS sequence"/>
</dbReference>
<feature type="domain" description="Disease resistance R13L4/SHOC-2-like LRR" evidence="10">
    <location>
        <begin position="560"/>
        <end position="907"/>
    </location>
</feature>
<dbReference type="AlphaFoldDB" id="A0A3L6SVP3"/>
<keyword evidence="12" id="KW-1185">Reference proteome</keyword>
<proteinExistence type="inferred from homology"/>
<sequence length="930" mass="104273">MNSIVGPLVRAVMEKLSDLLEQEFMLQKSLQSDIASLSAELRAMNSVLAELAGRGRQPDEQVKDFRNQLRELAYDVEDAIDRSVHRLHKPGDRSRLDKLVAKPWELREKRSLAKRVGKCKARAAELSRRWQRRRCKAEDAVIGHPLLPENPPPHEVLQDLMDPGGLVGMDGPRDEVVRLLTGGVPEAGQLLKVVSVVGLAGIGKTTLAKAIYSSIRSDFECSAFVSMSRSDVAAKDLKDVLCQIGEPTNGNSDELALINQIREFLRTKRYLIVIDDVWCTSSWEIIRAALPENNRGSRMLITTRIESLAQSCCSNWDDHVYRISTLSDRHSKELFHRRVFGSEDRCPPHLKQISAKIVKECGGVPLAVVTVAGLLVATPSSEENWETVLHKLSVCSEHEESPDAEPVKRALALSYCSLPDYLKPCLLYLGLFPRDDVIMRDRLIWLWIAEGFVSPGNRGSPAVLPKTGEAYFNELINRSMIKPVHINYRGEVRACRVHDMMLDLIRSVAAEESFIAPNIAGNTSAPKVKVRRISLANRGDNHTASFETTINLSSTRYISLFGSVKYKLQLKNLRLLRALELTECEDFGESDLINITELFQLKYLAIRHTRIRNLPAQIGRLHSLEILDVRDTCVRELPKSFSQMTKLLHLHVDRVRLPDKIGNVLELLSLGHFDILQSPLAAVQGLGYLLNLRELLIHWAPGLSCSDTDKYGKCLRYSLDKLLHLESLDIDGSCFNVDFLDYWSPSPDLQRFHVGGGCYLPRVAKWMALQANLTYLSVNLLEVSTKDLHLLGGIPTLRHLFMSSKQVHAEKLIIRSGQFPCLQGFLLHCPWVYLTFEHLAMPRLLNLFLPIHVVTAETNDFSFGIEHLESLRNVEVRINGEGADASKTKAAEVAVAKAAHNHPNHPILQITWHSTAGSEEGMGFDATLLG</sequence>
<evidence type="ECO:0000256" key="5">
    <source>
        <dbReference type="ARBA" id="ARBA00022821"/>
    </source>
</evidence>
<protein>
    <recommendedName>
        <fullName evidence="13">AAA+ ATPase domain-containing protein</fullName>
    </recommendedName>
</protein>
<dbReference type="EMBL" id="PQIB02000003">
    <property type="protein sequence ID" value="RLN28453.1"/>
    <property type="molecule type" value="Genomic_DNA"/>
</dbReference>
<name>A0A3L6SVP3_PANMI</name>
<evidence type="ECO:0008006" key="13">
    <source>
        <dbReference type="Google" id="ProtNLM"/>
    </source>
</evidence>
<dbReference type="Pfam" id="PF18052">
    <property type="entry name" value="Rx_N"/>
    <property type="match status" value="1"/>
</dbReference>
<evidence type="ECO:0000259" key="8">
    <source>
        <dbReference type="Pfam" id="PF18052"/>
    </source>
</evidence>
<evidence type="ECO:0000313" key="12">
    <source>
        <dbReference type="Proteomes" id="UP000275267"/>
    </source>
</evidence>
<dbReference type="Gene3D" id="3.40.50.300">
    <property type="entry name" value="P-loop containing nucleotide triphosphate hydrolases"/>
    <property type="match status" value="1"/>
</dbReference>
<evidence type="ECO:0000259" key="7">
    <source>
        <dbReference type="Pfam" id="PF00931"/>
    </source>
</evidence>
<keyword evidence="4" id="KW-0547">Nucleotide-binding</keyword>
<accession>A0A3L6SVP3</accession>
<dbReference type="STRING" id="4540.A0A3L6SVP3"/>
<evidence type="ECO:0000256" key="1">
    <source>
        <dbReference type="ARBA" id="ARBA00008894"/>
    </source>
</evidence>
<dbReference type="Gene3D" id="1.10.8.430">
    <property type="entry name" value="Helical domain of apoptotic protease-activating factors"/>
    <property type="match status" value="1"/>
</dbReference>
<keyword evidence="6" id="KW-0175">Coiled coil</keyword>
<reference evidence="12" key="1">
    <citation type="journal article" date="2019" name="Nat. Commun.">
        <title>The genome of broomcorn millet.</title>
        <authorList>
            <person name="Zou C."/>
            <person name="Miki D."/>
            <person name="Li D."/>
            <person name="Tang Q."/>
            <person name="Xiao L."/>
            <person name="Rajput S."/>
            <person name="Deng P."/>
            <person name="Jia W."/>
            <person name="Huang R."/>
            <person name="Zhang M."/>
            <person name="Sun Y."/>
            <person name="Hu J."/>
            <person name="Fu X."/>
            <person name="Schnable P.S."/>
            <person name="Li F."/>
            <person name="Zhang H."/>
            <person name="Feng B."/>
            <person name="Zhu X."/>
            <person name="Liu R."/>
            <person name="Schnable J.C."/>
            <person name="Zhu J.-K."/>
            <person name="Zhang H."/>
        </authorList>
    </citation>
    <scope>NUCLEOTIDE SEQUENCE [LARGE SCALE GENOMIC DNA]</scope>
</reference>
<evidence type="ECO:0000259" key="10">
    <source>
        <dbReference type="Pfam" id="PF23598"/>
    </source>
</evidence>
<evidence type="ECO:0000256" key="3">
    <source>
        <dbReference type="ARBA" id="ARBA00022737"/>
    </source>
</evidence>
<evidence type="ECO:0000256" key="4">
    <source>
        <dbReference type="ARBA" id="ARBA00022741"/>
    </source>
</evidence>
<dbReference type="GO" id="GO:0009626">
    <property type="term" value="P:plant-type hypersensitive response"/>
    <property type="evidence" value="ECO:0007669"/>
    <property type="project" value="UniProtKB-ARBA"/>
</dbReference>
<dbReference type="Pfam" id="PF23598">
    <property type="entry name" value="LRR_14"/>
    <property type="match status" value="1"/>
</dbReference>
<feature type="domain" description="NB-ARC" evidence="7">
    <location>
        <begin position="191"/>
        <end position="343"/>
    </location>
</feature>
<dbReference type="GO" id="GO:0002758">
    <property type="term" value="P:innate immune response-activating signaling pathway"/>
    <property type="evidence" value="ECO:0007669"/>
    <property type="project" value="UniProtKB-ARBA"/>
</dbReference>
<dbReference type="InterPro" id="IPR036388">
    <property type="entry name" value="WH-like_DNA-bd_sf"/>
</dbReference>
<dbReference type="GO" id="GO:0042742">
    <property type="term" value="P:defense response to bacterium"/>
    <property type="evidence" value="ECO:0007669"/>
    <property type="project" value="UniProtKB-ARBA"/>
</dbReference>
<keyword evidence="3" id="KW-0677">Repeat</keyword>
<dbReference type="InterPro" id="IPR038005">
    <property type="entry name" value="RX-like_CC"/>
</dbReference>
<comment type="similarity">
    <text evidence="1">Belongs to the disease resistance NB-LRR family.</text>
</comment>
<dbReference type="PANTHER" id="PTHR23155:SF1116">
    <property type="entry name" value="OS12G0273300 PROTEIN"/>
    <property type="match status" value="1"/>
</dbReference>
<dbReference type="InterPro" id="IPR042197">
    <property type="entry name" value="Apaf_helical"/>
</dbReference>
<keyword evidence="5" id="KW-0611">Plant defense</keyword>
<feature type="domain" description="Disease resistance N-terminal" evidence="8">
    <location>
        <begin position="9"/>
        <end position="91"/>
    </location>
</feature>
<dbReference type="SUPFAM" id="SSF52058">
    <property type="entry name" value="L domain-like"/>
    <property type="match status" value="1"/>
</dbReference>
<dbReference type="PRINTS" id="PR00364">
    <property type="entry name" value="DISEASERSIST"/>
</dbReference>
<dbReference type="SUPFAM" id="SSF52540">
    <property type="entry name" value="P-loop containing nucleoside triphosphate hydrolases"/>
    <property type="match status" value="1"/>
</dbReference>
<dbReference type="Pfam" id="PF00931">
    <property type="entry name" value="NB-ARC"/>
    <property type="match status" value="1"/>
</dbReference>
<evidence type="ECO:0000313" key="11">
    <source>
        <dbReference type="EMBL" id="RLN28453.1"/>
    </source>
</evidence>
<dbReference type="InterPro" id="IPR041118">
    <property type="entry name" value="Rx_N"/>
</dbReference>
<dbReference type="FunFam" id="1.10.10.10:FF:000322">
    <property type="entry name" value="Probable disease resistance protein At1g63360"/>
    <property type="match status" value="1"/>
</dbReference>